<feature type="region of interest" description="Disordered" evidence="1">
    <location>
        <begin position="26"/>
        <end position="57"/>
    </location>
</feature>
<keyword evidence="3" id="KW-1185">Reference proteome</keyword>
<sequence>MGARIAMMRLGRKTEGITCRVLDFTKDHTDPRAAGASNRGLNAPDRRASQGAGDHAS</sequence>
<protein>
    <submittedName>
        <fullName evidence="2">Uncharacterized protein</fullName>
    </submittedName>
</protein>
<accession>A0A1Y6EIM4</accession>
<evidence type="ECO:0000256" key="1">
    <source>
        <dbReference type="SAM" id="MobiDB-lite"/>
    </source>
</evidence>
<evidence type="ECO:0000313" key="3">
    <source>
        <dbReference type="Proteomes" id="UP000194474"/>
    </source>
</evidence>
<gene>
    <name evidence="2" type="ORF">SAMN06295905_0668</name>
</gene>
<evidence type="ECO:0000313" key="2">
    <source>
        <dbReference type="EMBL" id="SMQ62447.1"/>
    </source>
</evidence>
<dbReference type="EMBL" id="FXWK01000001">
    <property type="protein sequence ID" value="SMQ62447.1"/>
    <property type="molecule type" value="Genomic_DNA"/>
</dbReference>
<dbReference type="AlphaFoldDB" id="A0A1Y6EIM4"/>
<name>A0A1Y6EIM4_9HYPH</name>
<reference evidence="3" key="1">
    <citation type="submission" date="2017-04" db="EMBL/GenBank/DDBJ databases">
        <authorList>
            <person name="Varghese N."/>
            <person name="Submissions S."/>
        </authorList>
    </citation>
    <scope>NUCLEOTIDE SEQUENCE [LARGE SCALE GENOMIC DNA]</scope>
</reference>
<proteinExistence type="predicted"/>
<organism evidence="2 3">
    <name type="scientific">Devosia lucknowensis</name>
    <dbReference type="NCBI Taxonomy" id="1096929"/>
    <lineage>
        <taxon>Bacteria</taxon>
        <taxon>Pseudomonadati</taxon>
        <taxon>Pseudomonadota</taxon>
        <taxon>Alphaproteobacteria</taxon>
        <taxon>Hyphomicrobiales</taxon>
        <taxon>Devosiaceae</taxon>
        <taxon>Devosia</taxon>
    </lineage>
</organism>
<dbReference type="Proteomes" id="UP000194474">
    <property type="component" value="Unassembled WGS sequence"/>
</dbReference>